<reference evidence="2 3" key="1">
    <citation type="submission" date="2020-05" db="EMBL/GenBank/DDBJ databases">
        <title>Vigna angularis (adzuki bean) Var. LongXiaoDou No. 4 denovo assembly.</title>
        <authorList>
            <person name="Xiang H."/>
        </authorList>
    </citation>
    <scope>NUCLEOTIDE SEQUENCE [LARGE SCALE GENOMIC DNA]</scope>
    <source>
        <tissue evidence="2">Leaf</tissue>
    </source>
</reference>
<gene>
    <name evidence="2" type="ORF">HKW66_Vig0119850</name>
</gene>
<evidence type="ECO:0000313" key="3">
    <source>
        <dbReference type="Proteomes" id="UP000743370"/>
    </source>
</evidence>
<evidence type="ECO:0000313" key="2">
    <source>
        <dbReference type="EMBL" id="KAG2384893.1"/>
    </source>
</evidence>
<dbReference type="Proteomes" id="UP000743370">
    <property type="component" value="Unassembled WGS sequence"/>
</dbReference>
<comment type="caution">
    <text evidence="2">The sequence shown here is derived from an EMBL/GenBank/DDBJ whole genome shotgun (WGS) entry which is preliminary data.</text>
</comment>
<protein>
    <submittedName>
        <fullName evidence="2">Uncharacterized protein</fullName>
    </submittedName>
</protein>
<proteinExistence type="predicted"/>
<feature type="region of interest" description="Disordered" evidence="1">
    <location>
        <begin position="24"/>
        <end position="51"/>
    </location>
</feature>
<accession>A0A8T0K031</accession>
<sequence length="96" mass="11019">MEYDEDLHFRTTGDQRRIRSRTRFACGRSPGSGDQGRMGGVTCRRRPAGNHDNDRAVAEMKQKLLYSAQEREHLSVDKVPYYFLVLGAPCKKQFPT</sequence>
<dbReference type="AlphaFoldDB" id="A0A8T0K031"/>
<name>A0A8T0K031_PHAAN</name>
<evidence type="ECO:0000256" key="1">
    <source>
        <dbReference type="SAM" id="MobiDB-lite"/>
    </source>
</evidence>
<organism evidence="2 3">
    <name type="scientific">Phaseolus angularis</name>
    <name type="common">Azuki bean</name>
    <name type="synonym">Vigna angularis</name>
    <dbReference type="NCBI Taxonomy" id="3914"/>
    <lineage>
        <taxon>Eukaryota</taxon>
        <taxon>Viridiplantae</taxon>
        <taxon>Streptophyta</taxon>
        <taxon>Embryophyta</taxon>
        <taxon>Tracheophyta</taxon>
        <taxon>Spermatophyta</taxon>
        <taxon>Magnoliopsida</taxon>
        <taxon>eudicotyledons</taxon>
        <taxon>Gunneridae</taxon>
        <taxon>Pentapetalae</taxon>
        <taxon>rosids</taxon>
        <taxon>fabids</taxon>
        <taxon>Fabales</taxon>
        <taxon>Fabaceae</taxon>
        <taxon>Papilionoideae</taxon>
        <taxon>50 kb inversion clade</taxon>
        <taxon>NPAAA clade</taxon>
        <taxon>indigoferoid/millettioid clade</taxon>
        <taxon>Phaseoleae</taxon>
        <taxon>Vigna</taxon>
    </lineage>
</organism>
<dbReference type="EMBL" id="JABFOF010000008">
    <property type="protein sequence ID" value="KAG2384893.1"/>
    <property type="molecule type" value="Genomic_DNA"/>
</dbReference>